<evidence type="ECO:0000313" key="4">
    <source>
        <dbReference type="Proteomes" id="UP000019276"/>
    </source>
</evidence>
<dbReference type="RefSeq" id="WP_035014133.1">
    <property type="nucleotide sequence ID" value="NZ_ARZY01000011.1"/>
</dbReference>
<dbReference type="GO" id="GO:0016787">
    <property type="term" value="F:hydrolase activity"/>
    <property type="evidence" value="ECO:0007669"/>
    <property type="project" value="UniProtKB-KW"/>
</dbReference>
<organism evidence="3 4">
    <name type="scientific">Catenovulum agarivorans DS-2</name>
    <dbReference type="NCBI Taxonomy" id="1328313"/>
    <lineage>
        <taxon>Bacteria</taxon>
        <taxon>Pseudomonadati</taxon>
        <taxon>Pseudomonadota</taxon>
        <taxon>Gammaproteobacteria</taxon>
        <taxon>Alteromonadales</taxon>
        <taxon>Alteromonadaceae</taxon>
        <taxon>Catenovulum</taxon>
    </lineage>
</organism>
<proteinExistence type="predicted"/>
<keyword evidence="4" id="KW-1185">Reference proteome</keyword>
<dbReference type="PROSITE" id="PS51257">
    <property type="entry name" value="PROKAR_LIPOPROTEIN"/>
    <property type="match status" value="1"/>
</dbReference>
<feature type="signal peptide" evidence="1">
    <location>
        <begin position="1"/>
        <end position="20"/>
    </location>
</feature>
<dbReference type="PATRIC" id="fig|1328313.3.peg.1570"/>
<dbReference type="Pfam" id="PF06439">
    <property type="entry name" value="3keto-disac_hyd"/>
    <property type="match status" value="1"/>
</dbReference>
<gene>
    <name evidence="3" type="ORF">DS2_07683</name>
</gene>
<dbReference type="Proteomes" id="UP000019276">
    <property type="component" value="Unassembled WGS sequence"/>
</dbReference>
<keyword evidence="3" id="KW-0378">Hydrolase</keyword>
<evidence type="ECO:0000256" key="1">
    <source>
        <dbReference type="SAM" id="SignalP"/>
    </source>
</evidence>
<dbReference type="EMBL" id="ARZY01000011">
    <property type="protein sequence ID" value="EWH10497.1"/>
    <property type="molecule type" value="Genomic_DNA"/>
</dbReference>
<dbReference type="STRING" id="1328313.DS2_07683"/>
<reference evidence="3 4" key="1">
    <citation type="journal article" date="2014" name="Genome Announc.">
        <title>Draft Genome Sequence of the Agar-Degrading Bacterium Catenovulum sp. Strain DS-2, Isolated from Intestines of Haliotis diversicolor.</title>
        <authorList>
            <person name="Shan D."/>
            <person name="Li X."/>
            <person name="Gu Z."/>
            <person name="Wei G."/>
            <person name="Gao Z."/>
            <person name="Shao Z."/>
        </authorList>
    </citation>
    <scope>NUCLEOTIDE SEQUENCE [LARGE SCALE GENOMIC DNA]</scope>
    <source>
        <strain evidence="3 4">DS-2</strain>
    </source>
</reference>
<sequence length="234" mass="26853">MLKKLTFTSLFILLASCSLNTSQKKPNVLLSESLTHWHNVYADGEAKIVDNEIHLISHGNWFFLTKEQYSDFVLEAEILMPDVEEYSNSGFIFRAQTRPHKSGKGLEAYGYQAEVDPSDRKWSGGLYDQGRRKWLHPIHPERSHPDSDFKLNKSPTWTDEKANAYKHLQWNKYRIEAIGTEIKIFVNGVLTTHVIDLKESKGHIGIQHHGSKLYSKSGDRSGAIRFRNIQLTSI</sequence>
<evidence type="ECO:0000313" key="3">
    <source>
        <dbReference type="EMBL" id="EWH10497.1"/>
    </source>
</evidence>
<comment type="caution">
    <text evidence="3">The sequence shown here is derived from an EMBL/GenBank/DDBJ whole genome shotgun (WGS) entry which is preliminary data.</text>
</comment>
<accession>W7QNG6</accession>
<feature type="domain" description="3-keto-alpha-glucoside-1,2-lyase/3-keto-2-hydroxy-glucal hydratase" evidence="2">
    <location>
        <begin position="32"/>
        <end position="231"/>
    </location>
</feature>
<evidence type="ECO:0000259" key="2">
    <source>
        <dbReference type="Pfam" id="PF06439"/>
    </source>
</evidence>
<keyword evidence="1" id="KW-0732">Signal</keyword>
<dbReference type="Gene3D" id="2.60.120.560">
    <property type="entry name" value="Exo-inulinase, domain 1"/>
    <property type="match status" value="1"/>
</dbReference>
<dbReference type="InterPro" id="IPR010496">
    <property type="entry name" value="AL/BT2_dom"/>
</dbReference>
<dbReference type="eggNOG" id="COG1082">
    <property type="taxonomic scope" value="Bacteria"/>
</dbReference>
<dbReference type="AlphaFoldDB" id="W7QNG6"/>
<dbReference type="OrthoDB" id="9806233at2"/>
<feature type="chain" id="PRO_5004901033" evidence="1">
    <location>
        <begin position="21"/>
        <end position="234"/>
    </location>
</feature>
<name>W7QNG6_9ALTE</name>
<protein>
    <submittedName>
        <fullName evidence="3">Secreted glycosyl hydrolase</fullName>
    </submittedName>
</protein>